<protein>
    <submittedName>
        <fullName evidence="1">Uncharacterized protein</fullName>
    </submittedName>
</protein>
<gene>
    <name evidence="1" type="ORF">ENW55_00755</name>
</gene>
<comment type="caution">
    <text evidence="1">The sequence shown here is derived from an EMBL/GenBank/DDBJ whole genome shotgun (WGS) entry which is preliminary data.</text>
</comment>
<sequence>MNYLEERLKIYMRDAKKIRKLKSVSRPRGVSVGDVVCLYGDNGPIYAVVIDDDKETKNCVVLTPELILSGEGLLVRVNHLVSLLRVTPLNFYLTRDMEKYCEVVGKVDVERIAESHRKLKEKAYRGVRKRFYRYEVKRIEIVYNMFLEFLNEFEEKASDSIVLEWDEINHLFDRKDLETVFADVAVAQGAGVDLSKFLVVAIENGVKIVFADELIGKVGRVLLAGKTIYSGRIPLQLQIDFHRPVSIEAIVKILDVQIEETQEG</sequence>
<evidence type="ECO:0000313" key="1">
    <source>
        <dbReference type="EMBL" id="HGZ78499.1"/>
    </source>
</evidence>
<proteinExistence type="predicted"/>
<dbReference type="AlphaFoldDB" id="A0A832MMB2"/>
<organism evidence="1">
    <name type="scientific">Pseudothermotoga hypogea</name>
    <dbReference type="NCBI Taxonomy" id="57487"/>
    <lineage>
        <taxon>Bacteria</taxon>
        <taxon>Thermotogati</taxon>
        <taxon>Thermotogota</taxon>
        <taxon>Thermotogae</taxon>
        <taxon>Thermotogales</taxon>
        <taxon>Thermotogaceae</taxon>
        <taxon>Pseudothermotoga</taxon>
    </lineage>
</organism>
<dbReference type="EMBL" id="DTKQ01000007">
    <property type="protein sequence ID" value="HGZ78499.1"/>
    <property type="molecule type" value="Genomic_DNA"/>
</dbReference>
<name>A0A832MMB2_9THEM</name>
<reference evidence="1" key="1">
    <citation type="journal article" date="2020" name="mSystems">
        <title>Genome- and Community-Level Interaction Insights into Carbon Utilization and Element Cycling Functions of Hydrothermarchaeota in Hydrothermal Sediment.</title>
        <authorList>
            <person name="Zhou Z."/>
            <person name="Liu Y."/>
            <person name="Xu W."/>
            <person name="Pan J."/>
            <person name="Luo Z.H."/>
            <person name="Li M."/>
        </authorList>
    </citation>
    <scope>NUCLEOTIDE SEQUENCE [LARGE SCALE GENOMIC DNA]</scope>
    <source>
        <strain evidence="1">SpSt-86</strain>
    </source>
</reference>
<accession>A0A832MMB2</accession>